<dbReference type="RefSeq" id="WP_066785031.1">
    <property type="nucleotide sequence ID" value="NZ_CP014806.1"/>
</dbReference>
<reference evidence="2" key="2">
    <citation type="submission" date="2016-03" db="EMBL/GenBank/DDBJ databases">
        <authorList>
            <person name="Ploux O."/>
        </authorList>
    </citation>
    <scope>NUCLEOTIDE SEQUENCE [LARGE SCALE GENOMIC DNA]</scope>
    <source>
        <strain evidence="2">PP9</strain>
    </source>
</reference>
<reference evidence="1 2" key="1">
    <citation type="journal article" date="2016" name="Genome Announc.">
        <title>Whole-Genome Sequence of Rummeliibacillus stabekisii Strain PP9 Isolated from Antarctic Soil.</title>
        <authorList>
            <person name="da Mota F.F."/>
            <person name="Vollu R.E."/>
            <person name="Jurelevicius D."/>
            <person name="Seldin L."/>
        </authorList>
    </citation>
    <scope>NUCLEOTIDE SEQUENCE [LARGE SCALE GENOMIC DNA]</scope>
    <source>
        <strain evidence="1 2">PP9</strain>
    </source>
</reference>
<dbReference type="InterPro" id="IPR023214">
    <property type="entry name" value="HAD_sf"/>
</dbReference>
<dbReference type="AlphaFoldDB" id="A0A143HAD0"/>
<dbReference type="Pfam" id="PF08282">
    <property type="entry name" value="Hydrolase_3"/>
    <property type="match status" value="1"/>
</dbReference>
<dbReference type="InterPro" id="IPR036412">
    <property type="entry name" value="HAD-like_sf"/>
</dbReference>
<dbReference type="PROSITE" id="PS01229">
    <property type="entry name" value="COF_2"/>
    <property type="match status" value="1"/>
</dbReference>
<dbReference type="SFLD" id="SFLDS00003">
    <property type="entry name" value="Haloacid_Dehalogenase"/>
    <property type="match status" value="1"/>
</dbReference>
<dbReference type="Gene3D" id="3.30.1240.10">
    <property type="match status" value="1"/>
</dbReference>
<dbReference type="NCBIfam" id="TIGR00099">
    <property type="entry name" value="Cof-subfamily"/>
    <property type="match status" value="1"/>
</dbReference>
<dbReference type="PANTHER" id="PTHR10000">
    <property type="entry name" value="PHOSPHOSERINE PHOSPHATASE"/>
    <property type="match status" value="1"/>
</dbReference>
<dbReference type="SFLD" id="SFLDG01140">
    <property type="entry name" value="C2.B:_Phosphomannomutase_and_P"/>
    <property type="match status" value="1"/>
</dbReference>
<proteinExistence type="predicted"/>
<dbReference type="GO" id="GO:0016791">
    <property type="term" value="F:phosphatase activity"/>
    <property type="evidence" value="ECO:0007669"/>
    <property type="project" value="TreeGrafter"/>
</dbReference>
<dbReference type="OrthoDB" id="9810101at2"/>
<dbReference type="STRING" id="241244.ATY39_01900"/>
<evidence type="ECO:0000313" key="2">
    <source>
        <dbReference type="Proteomes" id="UP000076021"/>
    </source>
</evidence>
<name>A0A143HAD0_9BACL</name>
<dbReference type="EMBL" id="CP014806">
    <property type="protein sequence ID" value="AMW98281.1"/>
    <property type="molecule type" value="Genomic_DNA"/>
</dbReference>
<accession>A0A143HAD0</accession>
<dbReference type="SUPFAM" id="SSF56784">
    <property type="entry name" value="HAD-like"/>
    <property type="match status" value="1"/>
</dbReference>
<dbReference type="Gene3D" id="3.40.50.1000">
    <property type="entry name" value="HAD superfamily/HAD-like"/>
    <property type="match status" value="1"/>
</dbReference>
<dbReference type="SFLD" id="SFLDG01144">
    <property type="entry name" value="C2.B.4:_PGP_Like"/>
    <property type="match status" value="1"/>
</dbReference>
<evidence type="ECO:0000313" key="1">
    <source>
        <dbReference type="EMBL" id="AMW98281.1"/>
    </source>
</evidence>
<dbReference type="GO" id="GO:0005829">
    <property type="term" value="C:cytosol"/>
    <property type="evidence" value="ECO:0007669"/>
    <property type="project" value="TreeGrafter"/>
</dbReference>
<keyword evidence="2" id="KW-1185">Reference proteome</keyword>
<dbReference type="InterPro" id="IPR000150">
    <property type="entry name" value="Cof"/>
</dbReference>
<organism evidence="1 2">
    <name type="scientific">Rummeliibacillus stabekisii</name>
    <dbReference type="NCBI Taxonomy" id="241244"/>
    <lineage>
        <taxon>Bacteria</taxon>
        <taxon>Bacillati</taxon>
        <taxon>Bacillota</taxon>
        <taxon>Bacilli</taxon>
        <taxon>Bacillales</taxon>
        <taxon>Caryophanaceae</taxon>
        <taxon>Rummeliibacillus</taxon>
    </lineage>
</organism>
<sequence length="257" mass="29019">MDKKILFFDIDGTLYNSEKKLPSATYEAIKKAEENGHEVVIATGRSPFFLKPVLEELGLDSFISFNGQYVVYKGKVISERPIPMEIVEKLVVQAEEENNPVVFLDDVRMTSAAKDDVKVRTSMDSLFYPMPEVDGEYYKQSNTYQILLYVDEHGEERYANLFPELKLIRWHEFSVDVINKDVSKAYGIQQFLKHTAFEIEDAIAFGDGLNDVEMLQAAGTSVAMGNGHPKAKEAATFVTDHVDDDGLSKAMKKLGLW</sequence>
<dbReference type="GO" id="GO:0000287">
    <property type="term" value="F:magnesium ion binding"/>
    <property type="evidence" value="ECO:0007669"/>
    <property type="project" value="TreeGrafter"/>
</dbReference>
<gene>
    <name evidence="1" type="ORF">ATY39_01900</name>
</gene>
<dbReference type="KEGG" id="rst:ATY39_01900"/>
<dbReference type="InterPro" id="IPR006379">
    <property type="entry name" value="HAD-SF_hydro_IIB"/>
</dbReference>
<dbReference type="PROSITE" id="PS01228">
    <property type="entry name" value="COF_1"/>
    <property type="match status" value="1"/>
</dbReference>
<dbReference type="NCBIfam" id="TIGR01484">
    <property type="entry name" value="HAD-SF-IIB"/>
    <property type="match status" value="1"/>
</dbReference>
<protein>
    <recommendedName>
        <fullName evidence="3">Hydrolase Cof</fullName>
    </recommendedName>
</protein>
<evidence type="ECO:0008006" key="3">
    <source>
        <dbReference type="Google" id="ProtNLM"/>
    </source>
</evidence>
<dbReference type="PANTHER" id="PTHR10000:SF25">
    <property type="entry name" value="PHOSPHATASE YKRA-RELATED"/>
    <property type="match status" value="1"/>
</dbReference>
<dbReference type="CDD" id="cd07517">
    <property type="entry name" value="HAD_HPP"/>
    <property type="match status" value="1"/>
</dbReference>
<dbReference type="Proteomes" id="UP000076021">
    <property type="component" value="Chromosome"/>
</dbReference>